<keyword evidence="6" id="KW-0539">Nucleus</keyword>
<evidence type="ECO:0000256" key="3">
    <source>
        <dbReference type="ARBA" id="ARBA00023015"/>
    </source>
</evidence>
<dbReference type="CDD" id="cd12148">
    <property type="entry name" value="fungal_TF_MHR"/>
    <property type="match status" value="1"/>
</dbReference>
<name>A0AAD4GXU9_ASPNN</name>
<evidence type="ECO:0000256" key="4">
    <source>
        <dbReference type="ARBA" id="ARBA00023125"/>
    </source>
</evidence>
<accession>A0AAD4GXU9</accession>
<keyword evidence="8" id="KW-1185">Reference proteome</keyword>
<evidence type="ECO:0008006" key="9">
    <source>
        <dbReference type="Google" id="ProtNLM"/>
    </source>
</evidence>
<dbReference type="Proteomes" id="UP001194746">
    <property type="component" value="Unassembled WGS sequence"/>
</dbReference>
<organism evidence="7 8">
    <name type="scientific">Aspergillus nanangensis</name>
    <dbReference type="NCBI Taxonomy" id="2582783"/>
    <lineage>
        <taxon>Eukaryota</taxon>
        <taxon>Fungi</taxon>
        <taxon>Dikarya</taxon>
        <taxon>Ascomycota</taxon>
        <taxon>Pezizomycotina</taxon>
        <taxon>Eurotiomycetes</taxon>
        <taxon>Eurotiomycetidae</taxon>
        <taxon>Eurotiales</taxon>
        <taxon>Aspergillaceae</taxon>
        <taxon>Aspergillus</taxon>
        <taxon>Aspergillus subgen. Circumdati</taxon>
    </lineage>
</organism>
<dbReference type="GO" id="GO:0005634">
    <property type="term" value="C:nucleus"/>
    <property type="evidence" value="ECO:0007669"/>
    <property type="project" value="UniProtKB-SubCell"/>
</dbReference>
<dbReference type="EMBL" id="VCAU01000008">
    <property type="protein sequence ID" value="KAF9893322.1"/>
    <property type="molecule type" value="Genomic_DNA"/>
</dbReference>
<dbReference type="PANTHER" id="PTHR31845">
    <property type="entry name" value="FINGER DOMAIN PROTEIN, PUTATIVE-RELATED"/>
    <property type="match status" value="1"/>
</dbReference>
<gene>
    <name evidence="7" type="ORF">FE257_011754</name>
</gene>
<evidence type="ECO:0000256" key="5">
    <source>
        <dbReference type="ARBA" id="ARBA00023163"/>
    </source>
</evidence>
<sequence length="566" mass="62771">MTRRPLTGRLRAMKRWSSLQNHHKFDASCPEAAPFLVRDVDEWDMTASWTQHSSGKIEALEKEIQHLRSSVTTSPVVGGSSFDGILISDGALNTDTSLTVSHYPSGVEQVPVPLDFSQQGMQQCSTPPSLRQSQCRNAASKSASSTTERTIDSIQLSGIQIDKLFHIFFKHYHPYVSLLDPTISGDAYYARSPLLFWVIILVASRQYTEEPSLLVSLTHTMSTRLGLHRPDSIQDFSRTKRRLGHEEVAEAARIWAACFSAMQSLVPSEGQVGILSDWMVDQLCDRDGFGIIPIGLKHQLLLYRFAAKVCQFLSSNPSTPTGLPKQGEGISLLALLDREFSEMTSSLSRQLSGSNQVILHGVALQLYVFYLLDDSESNSRKRGLIRAYVSASEVISLLNALETSSQVMEHGPIQYFRILSMAALFILKLTYSNLSVLIDTDSGKRAFNLAVSLIRRASISDNDIQDRMSMILTQLWSVQSRNGQCDQKPGLKLRTRLSSSLIHDSLWAWREQFSGQQSLRVPGPSSTDISDDISPGEPTFGGLTLENVIDSEILSLLPFTLNGADL</sequence>
<evidence type="ECO:0000256" key="2">
    <source>
        <dbReference type="ARBA" id="ARBA00022833"/>
    </source>
</evidence>
<reference evidence="7" key="1">
    <citation type="journal article" date="2019" name="Beilstein J. Org. Chem.">
        <title>Nanangenines: drimane sesquiterpenoids as the dominant metabolite cohort of a novel Australian fungus, Aspergillus nanangensis.</title>
        <authorList>
            <person name="Lacey H.J."/>
            <person name="Gilchrist C.L.M."/>
            <person name="Crombie A."/>
            <person name="Kalaitzis J.A."/>
            <person name="Vuong D."/>
            <person name="Rutledge P.J."/>
            <person name="Turner P."/>
            <person name="Pitt J.I."/>
            <person name="Lacey E."/>
            <person name="Chooi Y.H."/>
            <person name="Piggott A.M."/>
        </authorList>
    </citation>
    <scope>NUCLEOTIDE SEQUENCE</scope>
    <source>
        <strain evidence="7">MST-FP2251</strain>
    </source>
</reference>
<protein>
    <recommendedName>
        <fullName evidence="9">Transcription factor domain-containing protein</fullName>
    </recommendedName>
</protein>
<keyword evidence="3" id="KW-0805">Transcription regulation</keyword>
<evidence type="ECO:0000313" key="7">
    <source>
        <dbReference type="EMBL" id="KAF9893322.1"/>
    </source>
</evidence>
<dbReference type="PANTHER" id="PTHR31845:SF21">
    <property type="entry name" value="REGULATORY PROTEIN LEU3"/>
    <property type="match status" value="1"/>
</dbReference>
<evidence type="ECO:0000256" key="1">
    <source>
        <dbReference type="ARBA" id="ARBA00004123"/>
    </source>
</evidence>
<proteinExistence type="predicted"/>
<dbReference type="GO" id="GO:0000976">
    <property type="term" value="F:transcription cis-regulatory region binding"/>
    <property type="evidence" value="ECO:0007669"/>
    <property type="project" value="TreeGrafter"/>
</dbReference>
<dbReference type="GO" id="GO:0000981">
    <property type="term" value="F:DNA-binding transcription factor activity, RNA polymerase II-specific"/>
    <property type="evidence" value="ECO:0007669"/>
    <property type="project" value="TreeGrafter"/>
</dbReference>
<comment type="subcellular location">
    <subcellularLocation>
        <location evidence="1">Nucleus</location>
    </subcellularLocation>
</comment>
<evidence type="ECO:0000313" key="8">
    <source>
        <dbReference type="Proteomes" id="UP001194746"/>
    </source>
</evidence>
<keyword evidence="5" id="KW-0804">Transcription</keyword>
<reference evidence="7" key="2">
    <citation type="submission" date="2020-02" db="EMBL/GenBank/DDBJ databases">
        <authorList>
            <person name="Gilchrist C.L.M."/>
            <person name="Chooi Y.-H."/>
        </authorList>
    </citation>
    <scope>NUCLEOTIDE SEQUENCE</scope>
    <source>
        <strain evidence="7">MST-FP2251</strain>
    </source>
</reference>
<keyword evidence="2" id="KW-0862">Zinc</keyword>
<evidence type="ECO:0000256" key="6">
    <source>
        <dbReference type="ARBA" id="ARBA00023242"/>
    </source>
</evidence>
<keyword evidence="4" id="KW-0238">DNA-binding</keyword>
<dbReference type="AlphaFoldDB" id="A0AAD4GXU9"/>
<comment type="caution">
    <text evidence="7">The sequence shown here is derived from an EMBL/GenBank/DDBJ whole genome shotgun (WGS) entry which is preliminary data.</text>
</comment>
<dbReference type="InterPro" id="IPR051089">
    <property type="entry name" value="prtT"/>
</dbReference>